<dbReference type="AlphaFoldDB" id="A0A0W8FTE0"/>
<dbReference type="InterPro" id="IPR007712">
    <property type="entry name" value="RelE/ParE_toxin"/>
</dbReference>
<protein>
    <submittedName>
        <fullName evidence="3">Death on curing protein, doc toxin</fullName>
    </submittedName>
</protein>
<dbReference type="Gene3D" id="3.30.2310.20">
    <property type="entry name" value="RelE-like"/>
    <property type="match status" value="1"/>
</dbReference>
<dbReference type="PANTHER" id="PTHR33755">
    <property type="entry name" value="TOXIN PARE1-RELATED"/>
    <property type="match status" value="1"/>
</dbReference>
<sequence>MPKKKTITFAVSAFDDLENIRVWYTDQQQVPDVGERLIKEIISQIERLSEFPESGRIVPEFNIGNLREIIFSPFRSVYRLDDNKIKIIRIWRSERLLKISG</sequence>
<dbReference type="InterPro" id="IPR035093">
    <property type="entry name" value="RelE/ParE_toxin_dom_sf"/>
</dbReference>
<dbReference type="EMBL" id="LNQE01000872">
    <property type="protein sequence ID" value="KUG23982.1"/>
    <property type="molecule type" value="Genomic_DNA"/>
</dbReference>
<keyword evidence="2" id="KW-1277">Toxin-antitoxin system</keyword>
<name>A0A0W8FTE0_9ZZZZ</name>
<evidence type="ECO:0000313" key="3">
    <source>
        <dbReference type="EMBL" id="KUG23982.1"/>
    </source>
</evidence>
<evidence type="ECO:0000256" key="2">
    <source>
        <dbReference type="ARBA" id="ARBA00022649"/>
    </source>
</evidence>
<comment type="caution">
    <text evidence="3">The sequence shown here is derived from an EMBL/GenBank/DDBJ whole genome shotgun (WGS) entry which is preliminary data.</text>
</comment>
<accession>A0A0W8FTE0</accession>
<comment type="similarity">
    <text evidence="1">Belongs to the RelE toxin family.</text>
</comment>
<organism evidence="3">
    <name type="scientific">hydrocarbon metagenome</name>
    <dbReference type="NCBI Taxonomy" id="938273"/>
    <lineage>
        <taxon>unclassified sequences</taxon>
        <taxon>metagenomes</taxon>
        <taxon>ecological metagenomes</taxon>
    </lineage>
</organism>
<dbReference type="PANTHER" id="PTHR33755:SF5">
    <property type="entry name" value="TYPE II TOXIN-ANTITOXIN SYSTEM RELE_PARE FAMILY TOXIN"/>
    <property type="match status" value="1"/>
</dbReference>
<evidence type="ECO:0000256" key="1">
    <source>
        <dbReference type="ARBA" id="ARBA00006226"/>
    </source>
</evidence>
<reference evidence="3" key="1">
    <citation type="journal article" date="2015" name="Proc. Natl. Acad. Sci. U.S.A.">
        <title>Networks of energetic and metabolic interactions define dynamics in microbial communities.</title>
        <authorList>
            <person name="Embree M."/>
            <person name="Liu J.K."/>
            <person name="Al-Bassam M.M."/>
            <person name="Zengler K."/>
        </authorList>
    </citation>
    <scope>NUCLEOTIDE SEQUENCE</scope>
</reference>
<gene>
    <name evidence="3" type="ORF">ASZ90_006215</name>
</gene>
<dbReference type="Pfam" id="PF05016">
    <property type="entry name" value="ParE_toxin"/>
    <property type="match status" value="1"/>
</dbReference>
<proteinExistence type="inferred from homology"/>
<dbReference type="InterPro" id="IPR051803">
    <property type="entry name" value="TA_system_RelE-like_toxin"/>
</dbReference>